<name>A0A8X7XJ40_POLSE</name>
<feature type="non-terminal residue" evidence="2">
    <location>
        <position position="253"/>
    </location>
</feature>
<organism evidence="2 3">
    <name type="scientific">Polypterus senegalus</name>
    <name type="common">Senegal bichir</name>
    <dbReference type="NCBI Taxonomy" id="55291"/>
    <lineage>
        <taxon>Eukaryota</taxon>
        <taxon>Metazoa</taxon>
        <taxon>Chordata</taxon>
        <taxon>Craniata</taxon>
        <taxon>Vertebrata</taxon>
        <taxon>Euteleostomi</taxon>
        <taxon>Actinopterygii</taxon>
        <taxon>Polypteriformes</taxon>
        <taxon>Polypteridae</taxon>
        <taxon>Polypterus</taxon>
    </lineage>
</organism>
<dbReference type="Proteomes" id="UP000886611">
    <property type="component" value="Unassembled WGS sequence"/>
</dbReference>
<sequence>MTSFRGRLWSRLEAICRFMPVIVNTVLVVSITGEVMYLVMVEAPLEPEQKERDWAPLWKGVHLASQIFMFGNILWNASLFLRTSPSIRGVFLEGSAVGQGWSCLLFMWAGLLYAVVLNVEVFIIILKEGITPHSVLLLLMPWIMLITGQVTARAFAFAFVADTCVVGCLCVSAFLFFHVALMLRGQTTREWYSNQRPYSLGWRRNILECLGERWYVAWLCPLIPSPFPGDGIHFLVTAPPSGVRSDNVNSGKN</sequence>
<keyword evidence="1" id="KW-0812">Transmembrane</keyword>
<proteinExistence type="predicted"/>
<keyword evidence="1" id="KW-1133">Transmembrane helix</keyword>
<evidence type="ECO:0000256" key="1">
    <source>
        <dbReference type="SAM" id="Phobius"/>
    </source>
</evidence>
<keyword evidence="3" id="KW-1185">Reference proteome</keyword>
<feature type="transmembrane region" description="Helical" evidence="1">
    <location>
        <begin position="101"/>
        <end position="124"/>
    </location>
</feature>
<keyword evidence="1" id="KW-0472">Membrane</keyword>
<evidence type="ECO:0000313" key="2">
    <source>
        <dbReference type="EMBL" id="KAG2469283.1"/>
    </source>
</evidence>
<feature type="transmembrane region" description="Helical" evidence="1">
    <location>
        <begin position="21"/>
        <end position="40"/>
    </location>
</feature>
<feature type="transmembrane region" description="Helical" evidence="1">
    <location>
        <begin position="130"/>
        <end position="147"/>
    </location>
</feature>
<feature type="non-terminal residue" evidence="2">
    <location>
        <position position="1"/>
    </location>
</feature>
<protein>
    <submittedName>
        <fullName evidence="2">ZDH24 palmitoyltransferase</fullName>
    </submittedName>
</protein>
<accession>A0A8X7XJ40</accession>
<dbReference type="AlphaFoldDB" id="A0A8X7XJ40"/>
<reference evidence="2 3" key="1">
    <citation type="journal article" date="2021" name="Cell">
        <title>Tracing the genetic footprints of vertebrate landing in non-teleost ray-finned fishes.</title>
        <authorList>
            <person name="Bi X."/>
            <person name="Wang K."/>
            <person name="Yang L."/>
            <person name="Pan H."/>
            <person name="Jiang H."/>
            <person name="Wei Q."/>
            <person name="Fang M."/>
            <person name="Yu H."/>
            <person name="Zhu C."/>
            <person name="Cai Y."/>
            <person name="He Y."/>
            <person name="Gan X."/>
            <person name="Zeng H."/>
            <person name="Yu D."/>
            <person name="Zhu Y."/>
            <person name="Jiang H."/>
            <person name="Qiu Q."/>
            <person name="Yang H."/>
            <person name="Zhang Y.E."/>
            <person name="Wang W."/>
            <person name="Zhu M."/>
            <person name="He S."/>
            <person name="Zhang G."/>
        </authorList>
    </citation>
    <scope>NUCLEOTIDE SEQUENCE [LARGE SCALE GENOMIC DNA]</scope>
    <source>
        <strain evidence="2">Bchr_013</strain>
    </source>
</reference>
<evidence type="ECO:0000313" key="3">
    <source>
        <dbReference type="Proteomes" id="UP000886611"/>
    </source>
</evidence>
<feature type="transmembrane region" description="Helical" evidence="1">
    <location>
        <begin position="154"/>
        <end position="177"/>
    </location>
</feature>
<gene>
    <name evidence="2" type="primary">Zdhhc24</name>
    <name evidence="2" type="ORF">GTO96_0004544</name>
</gene>
<dbReference type="EMBL" id="JAATIS010000220">
    <property type="protein sequence ID" value="KAG2469283.1"/>
    <property type="molecule type" value="Genomic_DNA"/>
</dbReference>
<comment type="caution">
    <text evidence="2">The sequence shown here is derived from an EMBL/GenBank/DDBJ whole genome shotgun (WGS) entry which is preliminary data.</text>
</comment>